<proteinExistence type="predicted"/>
<reference evidence="1 2" key="1">
    <citation type="journal article" date="2022" name="Allergy">
        <title>Genome assembly and annotation of Periplaneta americana reveal a comprehensive cockroach allergen profile.</title>
        <authorList>
            <person name="Wang L."/>
            <person name="Xiong Q."/>
            <person name="Saelim N."/>
            <person name="Wang L."/>
            <person name="Nong W."/>
            <person name="Wan A.T."/>
            <person name="Shi M."/>
            <person name="Liu X."/>
            <person name="Cao Q."/>
            <person name="Hui J.H.L."/>
            <person name="Sookrung N."/>
            <person name="Leung T.F."/>
            <person name="Tungtrongchitr A."/>
            <person name="Tsui S.K.W."/>
        </authorList>
    </citation>
    <scope>NUCLEOTIDE SEQUENCE [LARGE SCALE GENOMIC DNA]</scope>
    <source>
        <strain evidence="1">PWHHKU_190912</strain>
    </source>
</reference>
<evidence type="ECO:0000313" key="1">
    <source>
        <dbReference type="EMBL" id="KAJ4432483.1"/>
    </source>
</evidence>
<evidence type="ECO:0000313" key="2">
    <source>
        <dbReference type="Proteomes" id="UP001148838"/>
    </source>
</evidence>
<protein>
    <recommendedName>
        <fullName evidence="3">Transposase Tc1-like domain-containing protein</fullName>
    </recommendedName>
</protein>
<dbReference type="Proteomes" id="UP001148838">
    <property type="component" value="Unassembled WGS sequence"/>
</dbReference>
<evidence type="ECO:0008006" key="3">
    <source>
        <dbReference type="Google" id="ProtNLM"/>
    </source>
</evidence>
<keyword evidence="2" id="KW-1185">Reference proteome</keyword>
<accession>A0ABQ8SER3</accession>
<organism evidence="1 2">
    <name type="scientific">Periplaneta americana</name>
    <name type="common">American cockroach</name>
    <name type="synonym">Blatta americana</name>
    <dbReference type="NCBI Taxonomy" id="6978"/>
    <lineage>
        <taxon>Eukaryota</taxon>
        <taxon>Metazoa</taxon>
        <taxon>Ecdysozoa</taxon>
        <taxon>Arthropoda</taxon>
        <taxon>Hexapoda</taxon>
        <taxon>Insecta</taxon>
        <taxon>Pterygota</taxon>
        <taxon>Neoptera</taxon>
        <taxon>Polyneoptera</taxon>
        <taxon>Dictyoptera</taxon>
        <taxon>Blattodea</taxon>
        <taxon>Blattoidea</taxon>
        <taxon>Blattidae</taxon>
        <taxon>Blattinae</taxon>
        <taxon>Periplaneta</taxon>
    </lineage>
</organism>
<gene>
    <name evidence="1" type="ORF">ANN_21102</name>
</gene>
<comment type="caution">
    <text evidence="1">The sequence shown here is derived from an EMBL/GenBank/DDBJ whole genome shotgun (WGS) entry which is preliminary data.</text>
</comment>
<sequence length="121" mass="13636">MKISKSVRKSSTLLKIARLIVSDINVKWKQQGSTAAQSRTGRPHEMTHGDHRVLNRIMQQNHISSVGRFHTEFQSASGNTVSTRNVRRELHKLGINGRADAHKSNITKINASCWLKLVEVL</sequence>
<dbReference type="EMBL" id="JAJSOF020000029">
    <property type="protein sequence ID" value="KAJ4432483.1"/>
    <property type="molecule type" value="Genomic_DNA"/>
</dbReference>
<name>A0ABQ8SER3_PERAM</name>